<keyword evidence="4" id="KW-0997">Cell inner membrane</keyword>
<keyword evidence="2 8" id="KW-0813">Transport</keyword>
<reference evidence="10 11" key="1">
    <citation type="journal article" date="2020" name="Insects">
        <title>Bacteria Belonging to Pseudomonas typographi sp. nov. from the Bark Beetle Ips typographus Have Genomic Potential to Aid in the Host Ecology.</title>
        <authorList>
            <person name="Peral-Aranega E."/>
            <person name="Saati-Santamaria Z."/>
            <person name="Kolarik M."/>
            <person name="Rivas R."/>
            <person name="Garcia-Fraile P."/>
        </authorList>
    </citation>
    <scope>NUCLEOTIDE SEQUENCE [LARGE SCALE GENOMIC DNA]</scope>
    <source>
        <strain evidence="10 11">CA3A</strain>
    </source>
</reference>
<feature type="transmembrane region" description="Helical" evidence="8">
    <location>
        <begin position="187"/>
        <end position="210"/>
    </location>
</feature>
<gene>
    <name evidence="10" type="ORF">HAQ05_04315</name>
</gene>
<protein>
    <submittedName>
        <fullName evidence="10">ABC transporter permease subunit</fullName>
    </submittedName>
</protein>
<accession>A0ABR7YXL0</accession>
<evidence type="ECO:0000256" key="7">
    <source>
        <dbReference type="ARBA" id="ARBA00023136"/>
    </source>
</evidence>
<dbReference type="Proteomes" id="UP000805841">
    <property type="component" value="Unassembled WGS sequence"/>
</dbReference>
<dbReference type="RefSeq" id="WP_190417757.1">
    <property type="nucleotide sequence ID" value="NZ_JAAOCA010000004.1"/>
</dbReference>
<keyword evidence="11" id="KW-1185">Reference proteome</keyword>
<evidence type="ECO:0000313" key="10">
    <source>
        <dbReference type="EMBL" id="MBD1597941.1"/>
    </source>
</evidence>
<dbReference type="InterPro" id="IPR000515">
    <property type="entry name" value="MetI-like"/>
</dbReference>
<feature type="domain" description="ABC transmembrane type-1" evidence="9">
    <location>
        <begin position="62"/>
        <end position="252"/>
    </location>
</feature>
<evidence type="ECO:0000256" key="5">
    <source>
        <dbReference type="ARBA" id="ARBA00022692"/>
    </source>
</evidence>
<evidence type="ECO:0000313" key="11">
    <source>
        <dbReference type="Proteomes" id="UP000805841"/>
    </source>
</evidence>
<dbReference type="Gene3D" id="1.10.3720.10">
    <property type="entry name" value="MetI-like"/>
    <property type="match status" value="1"/>
</dbReference>
<comment type="similarity">
    <text evidence="8">Belongs to the binding-protein-dependent transport system permease family.</text>
</comment>
<evidence type="ECO:0000256" key="3">
    <source>
        <dbReference type="ARBA" id="ARBA00022475"/>
    </source>
</evidence>
<dbReference type="InterPro" id="IPR035906">
    <property type="entry name" value="MetI-like_sf"/>
</dbReference>
<dbReference type="Pfam" id="PF00528">
    <property type="entry name" value="BPD_transp_1"/>
    <property type="match status" value="1"/>
</dbReference>
<evidence type="ECO:0000259" key="9">
    <source>
        <dbReference type="PROSITE" id="PS50928"/>
    </source>
</evidence>
<proteinExistence type="inferred from homology"/>
<evidence type="ECO:0000256" key="1">
    <source>
        <dbReference type="ARBA" id="ARBA00004429"/>
    </source>
</evidence>
<feature type="transmembrane region" description="Helical" evidence="8">
    <location>
        <begin position="234"/>
        <end position="255"/>
    </location>
</feature>
<dbReference type="PANTHER" id="PTHR43357:SF4">
    <property type="entry name" value="INNER MEMBRANE ABC TRANSPORTER PERMEASE PROTEIN YDCV"/>
    <property type="match status" value="1"/>
</dbReference>
<comment type="subcellular location">
    <subcellularLocation>
        <location evidence="1">Cell inner membrane</location>
        <topology evidence="1">Multi-pass membrane protein</topology>
    </subcellularLocation>
    <subcellularLocation>
        <location evidence="8">Cell membrane</location>
        <topology evidence="8">Multi-pass membrane protein</topology>
    </subcellularLocation>
</comment>
<evidence type="ECO:0000256" key="4">
    <source>
        <dbReference type="ARBA" id="ARBA00022519"/>
    </source>
</evidence>
<feature type="transmembrane region" description="Helical" evidence="8">
    <location>
        <begin position="12"/>
        <end position="33"/>
    </location>
</feature>
<evidence type="ECO:0000256" key="6">
    <source>
        <dbReference type="ARBA" id="ARBA00022989"/>
    </source>
</evidence>
<dbReference type="PANTHER" id="PTHR43357">
    <property type="entry name" value="INNER MEMBRANE ABC TRANSPORTER PERMEASE PROTEIN YDCV"/>
    <property type="match status" value="1"/>
</dbReference>
<feature type="transmembrane region" description="Helical" evidence="8">
    <location>
        <begin position="100"/>
        <end position="124"/>
    </location>
</feature>
<dbReference type="SUPFAM" id="SSF161098">
    <property type="entry name" value="MetI-like"/>
    <property type="match status" value="1"/>
</dbReference>
<dbReference type="EMBL" id="JAAOCA010000004">
    <property type="protein sequence ID" value="MBD1597941.1"/>
    <property type="molecule type" value="Genomic_DNA"/>
</dbReference>
<evidence type="ECO:0000256" key="2">
    <source>
        <dbReference type="ARBA" id="ARBA00022448"/>
    </source>
</evidence>
<evidence type="ECO:0000256" key="8">
    <source>
        <dbReference type="RuleBase" id="RU363032"/>
    </source>
</evidence>
<feature type="transmembrane region" description="Helical" evidence="8">
    <location>
        <begin position="40"/>
        <end position="58"/>
    </location>
</feature>
<sequence length="265" mass="28771">MKRTAGFYGRLLFVLLVCAFMLVPVLMSLLAGLTRNYFQGVVASGLTLGWLLQVWAAYADTVWLSLRLAVACAVGVVMIGVPAAYALVRMNNRFSRAFEELMVLPVAMPGLASALALLLTYGQYGAFRGSWLFILVGHVIFTLPFLVRPVMAVMQRQHLPVLEEAAASLGAGPLQRFFTVVVPNSRAGILAGVLMVVTLSLGEFNLTWMLHTPMTKTLPVGLADSYASARLEVASAYTVIFLLLIVPLLIALQAINHHLARGDRP</sequence>
<keyword evidence="6 8" id="KW-1133">Transmembrane helix</keyword>
<keyword evidence="7 8" id="KW-0472">Membrane</keyword>
<keyword evidence="3" id="KW-1003">Cell membrane</keyword>
<organism evidence="10 11">
    <name type="scientific">Pseudomonas typographi</name>
    <dbReference type="NCBI Taxonomy" id="2715964"/>
    <lineage>
        <taxon>Bacteria</taxon>
        <taxon>Pseudomonadati</taxon>
        <taxon>Pseudomonadota</taxon>
        <taxon>Gammaproteobacteria</taxon>
        <taxon>Pseudomonadales</taxon>
        <taxon>Pseudomonadaceae</taxon>
        <taxon>Pseudomonas</taxon>
    </lineage>
</organism>
<dbReference type="PROSITE" id="PS50928">
    <property type="entry name" value="ABC_TM1"/>
    <property type="match status" value="1"/>
</dbReference>
<name>A0ABR7YXL0_9PSED</name>
<dbReference type="CDD" id="cd06261">
    <property type="entry name" value="TM_PBP2"/>
    <property type="match status" value="1"/>
</dbReference>
<keyword evidence="5 8" id="KW-0812">Transmembrane</keyword>
<comment type="caution">
    <text evidence="10">The sequence shown here is derived from an EMBL/GenBank/DDBJ whole genome shotgun (WGS) entry which is preliminary data.</text>
</comment>
<feature type="transmembrane region" description="Helical" evidence="8">
    <location>
        <begin position="130"/>
        <end position="147"/>
    </location>
</feature>
<feature type="transmembrane region" description="Helical" evidence="8">
    <location>
        <begin position="64"/>
        <end position="88"/>
    </location>
</feature>